<accession>A0A6J6SW34</accession>
<reference evidence="1" key="1">
    <citation type="submission" date="2020-05" db="EMBL/GenBank/DDBJ databases">
        <authorList>
            <person name="Chiriac C."/>
            <person name="Salcher M."/>
            <person name="Ghai R."/>
            <person name="Kavagutti S V."/>
        </authorList>
    </citation>
    <scope>NUCLEOTIDE SEQUENCE</scope>
</reference>
<name>A0A6J6SW34_9ZZZZ</name>
<dbReference type="Gene3D" id="3.40.50.1820">
    <property type="entry name" value="alpha/beta hydrolase"/>
    <property type="match status" value="1"/>
</dbReference>
<protein>
    <submittedName>
        <fullName evidence="1">Unannotated protein</fullName>
    </submittedName>
</protein>
<sequence>MALIANANSKVVGVIALAPVTDLQRAEELDLDEGAVADFLGAPAKMRVNLDPIERAALQVKTLLIHGSLDIRVPVQFSRDYVARMASANTQLLELPNLGHFEVIDPSAVIFEQICYELSTWN</sequence>
<organism evidence="1">
    <name type="scientific">freshwater metagenome</name>
    <dbReference type="NCBI Taxonomy" id="449393"/>
    <lineage>
        <taxon>unclassified sequences</taxon>
        <taxon>metagenomes</taxon>
        <taxon>ecological metagenomes</taxon>
    </lineage>
</organism>
<dbReference type="AlphaFoldDB" id="A0A6J6SW34"/>
<dbReference type="SUPFAM" id="SSF53474">
    <property type="entry name" value="alpha/beta-Hydrolases"/>
    <property type="match status" value="1"/>
</dbReference>
<dbReference type="EMBL" id="CAEZYV010000089">
    <property type="protein sequence ID" value="CAB4738913.1"/>
    <property type="molecule type" value="Genomic_DNA"/>
</dbReference>
<dbReference type="InterPro" id="IPR029058">
    <property type="entry name" value="AB_hydrolase_fold"/>
</dbReference>
<proteinExistence type="predicted"/>
<evidence type="ECO:0000313" key="1">
    <source>
        <dbReference type="EMBL" id="CAB4738913.1"/>
    </source>
</evidence>
<gene>
    <name evidence="1" type="ORF">UFOPK2788_00662</name>
</gene>